<comment type="caution">
    <text evidence="9">The sequence shown here is derived from an EMBL/GenBank/DDBJ whole genome shotgun (WGS) entry which is preliminary data.</text>
</comment>
<protein>
    <recommendedName>
        <fullName evidence="8">Protein nucleotidyltransferase YdiU</fullName>
        <ecNumber evidence="8">2.7.7.-</ecNumber>
    </recommendedName>
    <alternativeName>
        <fullName evidence="8">Protein adenylyltransferase YdiU</fullName>
        <ecNumber evidence="8">2.7.7.108</ecNumber>
    </alternativeName>
    <alternativeName>
        <fullName evidence="8">Protein uridylyltransferase YdiU</fullName>
        <ecNumber evidence="8">2.7.7.-</ecNumber>
    </alternativeName>
</protein>
<dbReference type="EC" id="2.7.7.-" evidence="8"/>
<sequence>MTAQFETTFANLGSSFGSYVAPTALKDAQLLHYNSALAANLGLDLPSIKALTTASDLPANCKPFAMVYAGHQFGGYSPQMGDGRGVLLGELGCNQQLWDLHLKGVGKTPYSRFGDGRAVLRSSLREYLGSNAMQGLQIPTTQALAIATTSEQVRRESLEPGAVLLRVSQCHIRFGHFEYFYYQNMQEEQAQLINYCAQRYLNLNTPNTRDNALALLDMATQNTAKLIAQWQAIGFAHGVLNTDNMSLIGETFDFGPFAFLDDFEPGHICNHSDDQGRYAFDRQANIGLWNLNALAHALSNFIDIADIKNTLAAYEKVLSSHYYQLMMTKLGLSSTLSEDNQQLLQQLLKLLAQDRTDYTYFFRTLSRAPDNALDLLIDRAAGQAWLEKYRACSAHIPESQRTTQMLAVNPKYILRNYLAQQVIESTNNGDLSRLDQLLSVLASPFEEHPALDHLAQPPADKDKHLAVSCSS</sequence>
<dbReference type="RefSeq" id="WP_290260876.1">
    <property type="nucleotide sequence ID" value="NZ_JAUFQG010000004.1"/>
</dbReference>
<comment type="function">
    <text evidence="8">Nucleotidyltransferase involved in the post-translational modification of proteins. It can catalyze the addition of adenosine monophosphate (AMP) or uridine monophosphate (UMP) to a protein, resulting in modifications known as AMPylation and UMPylation.</text>
</comment>
<comment type="cofactor">
    <cofactor evidence="8">
        <name>Mg(2+)</name>
        <dbReference type="ChEBI" id="CHEBI:18420"/>
    </cofactor>
    <cofactor evidence="8">
        <name>Mn(2+)</name>
        <dbReference type="ChEBI" id="CHEBI:29035"/>
    </cofactor>
</comment>
<feature type="binding site" evidence="8">
    <location>
        <position position="173"/>
    </location>
    <ligand>
        <name>ATP</name>
        <dbReference type="ChEBI" id="CHEBI:30616"/>
    </ligand>
</feature>
<evidence type="ECO:0000256" key="7">
    <source>
        <dbReference type="ARBA" id="ARBA00022842"/>
    </source>
</evidence>
<comment type="catalytic activity">
    <reaction evidence="8">
        <text>L-seryl-[protein] + UTP = O-(5'-uridylyl)-L-seryl-[protein] + diphosphate</text>
        <dbReference type="Rhea" id="RHEA:64604"/>
        <dbReference type="Rhea" id="RHEA-COMP:9863"/>
        <dbReference type="Rhea" id="RHEA-COMP:16635"/>
        <dbReference type="ChEBI" id="CHEBI:29999"/>
        <dbReference type="ChEBI" id="CHEBI:33019"/>
        <dbReference type="ChEBI" id="CHEBI:46398"/>
        <dbReference type="ChEBI" id="CHEBI:156051"/>
    </reaction>
</comment>
<keyword evidence="5 8" id="KW-0547">Nucleotide-binding</keyword>
<evidence type="ECO:0000256" key="2">
    <source>
        <dbReference type="ARBA" id="ARBA00022679"/>
    </source>
</evidence>
<feature type="binding site" evidence="8">
    <location>
        <position position="253"/>
    </location>
    <ligand>
        <name>Mg(2+)</name>
        <dbReference type="ChEBI" id="CHEBI:18420"/>
    </ligand>
</feature>
<keyword evidence="7 8" id="KW-0460">Magnesium</keyword>
<keyword evidence="6 8" id="KW-0067">ATP-binding</keyword>
<evidence type="ECO:0000256" key="8">
    <source>
        <dbReference type="HAMAP-Rule" id="MF_00692"/>
    </source>
</evidence>
<reference evidence="10" key="1">
    <citation type="journal article" date="2019" name="Int. J. Syst. Evol. Microbiol.">
        <title>The Global Catalogue of Microorganisms (GCM) 10K type strain sequencing project: providing services to taxonomists for standard genome sequencing and annotation.</title>
        <authorList>
            <consortium name="The Broad Institute Genomics Platform"/>
            <consortium name="The Broad Institute Genome Sequencing Center for Infectious Disease"/>
            <person name="Wu L."/>
            <person name="Ma J."/>
        </authorList>
    </citation>
    <scope>NUCLEOTIDE SEQUENCE [LARGE SCALE GENOMIC DNA]</scope>
    <source>
        <strain evidence="10">CECT 8570</strain>
    </source>
</reference>
<comment type="catalytic activity">
    <reaction evidence="8">
        <text>L-threonyl-[protein] + ATP = 3-O-(5'-adenylyl)-L-threonyl-[protein] + diphosphate</text>
        <dbReference type="Rhea" id="RHEA:54292"/>
        <dbReference type="Rhea" id="RHEA-COMP:11060"/>
        <dbReference type="Rhea" id="RHEA-COMP:13847"/>
        <dbReference type="ChEBI" id="CHEBI:30013"/>
        <dbReference type="ChEBI" id="CHEBI:30616"/>
        <dbReference type="ChEBI" id="CHEBI:33019"/>
        <dbReference type="ChEBI" id="CHEBI:138113"/>
        <dbReference type="EC" id="2.7.7.108"/>
    </reaction>
</comment>
<evidence type="ECO:0000256" key="1">
    <source>
        <dbReference type="ARBA" id="ARBA00009747"/>
    </source>
</evidence>
<feature type="binding site" evidence="8">
    <location>
        <position position="253"/>
    </location>
    <ligand>
        <name>ATP</name>
        <dbReference type="ChEBI" id="CHEBI:30616"/>
    </ligand>
</feature>
<feature type="binding site" evidence="8">
    <location>
        <position position="103"/>
    </location>
    <ligand>
        <name>ATP</name>
        <dbReference type="ChEBI" id="CHEBI:30616"/>
    </ligand>
</feature>
<evidence type="ECO:0000256" key="5">
    <source>
        <dbReference type="ARBA" id="ARBA00022741"/>
    </source>
</evidence>
<keyword evidence="8" id="KW-0464">Manganese</keyword>
<comment type="similarity">
    <text evidence="1 8">Belongs to the SELO family.</text>
</comment>
<gene>
    <name evidence="8" type="primary">ydiU</name>
    <name evidence="8" type="synonym">selO</name>
    <name evidence="9" type="ORF">ACFOX3_12960</name>
</gene>
<dbReference type="EC" id="2.7.7.108" evidence="8"/>
<name>A0ABV8V5S5_9GAMM</name>
<dbReference type="Proteomes" id="UP001595840">
    <property type="component" value="Unassembled WGS sequence"/>
</dbReference>
<evidence type="ECO:0000256" key="6">
    <source>
        <dbReference type="ARBA" id="ARBA00022840"/>
    </source>
</evidence>
<dbReference type="HAMAP" id="MF_00692">
    <property type="entry name" value="SelO"/>
    <property type="match status" value="1"/>
</dbReference>
<comment type="catalytic activity">
    <reaction evidence="8">
        <text>L-tyrosyl-[protein] + UTP = O-(5'-uridylyl)-L-tyrosyl-[protein] + diphosphate</text>
        <dbReference type="Rhea" id="RHEA:83887"/>
        <dbReference type="Rhea" id="RHEA-COMP:10136"/>
        <dbReference type="Rhea" id="RHEA-COMP:20238"/>
        <dbReference type="ChEBI" id="CHEBI:33019"/>
        <dbReference type="ChEBI" id="CHEBI:46398"/>
        <dbReference type="ChEBI" id="CHEBI:46858"/>
        <dbReference type="ChEBI" id="CHEBI:90602"/>
    </reaction>
</comment>
<feature type="active site" description="Proton acceptor" evidence="8">
    <location>
        <position position="243"/>
    </location>
</feature>
<evidence type="ECO:0000256" key="3">
    <source>
        <dbReference type="ARBA" id="ARBA00022695"/>
    </source>
</evidence>
<feature type="binding site" evidence="8">
    <location>
        <position position="116"/>
    </location>
    <ligand>
        <name>ATP</name>
        <dbReference type="ChEBI" id="CHEBI:30616"/>
    </ligand>
</feature>
<organism evidence="9 10">
    <name type="scientific">Simiduia curdlanivorans</name>
    <dbReference type="NCBI Taxonomy" id="1492769"/>
    <lineage>
        <taxon>Bacteria</taxon>
        <taxon>Pseudomonadati</taxon>
        <taxon>Pseudomonadota</taxon>
        <taxon>Gammaproteobacteria</taxon>
        <taxon>Cellvibrionales</taxon>
        <taxon>Cellvibrionaceae</taxon>
        <taxon>Simiduia</taxon>
    </lineage>
</organism>
<proteinExistence type="inferred from homology"/>
<accession>A0ABV8V5S5</accession>
<comment type="catalytic activity">
    <reaction evidence="8">
        <text>L-tyrosyl-[protein] + ATP = O-(5'-adenylyl)-L-tyrosyl-[protein] + diphosphate</text>
        <dbReference type="Rhea" id="RHEA:54288"/>
        <dbReference type="Rhea" id="RHEA-COMP:10136"/>
        <dbReference type="Rhea" id="RHEA-COMP:13846"/>
        <dbReference type="ChEBI" id="CHEBI:30616"/>
        <dbReference type="ChEBI" id="CHEBI:33019"/>
        <dbReference type="ChEBI" id="CHEBI:46858"/>
        <dbReference type="ChEBI" id="CHEBI:83624"/>
        <dbReference type="EC" id="2.7.7.108"/>
    </reaction>
</comment>
<keyword evidence="10" id="KW-1185">Reference proteome</keyword>
<comment type="catalytic activity">
    <reaction evidence="8">
        <text>L-seryl-[protein] + ATP = 3-O-(5'-adenylyl)-L-seryl-[protein] + diphosphate</text>
        <dbReference type="Rhea" id="RHEA:58120"/>
        <dbReference type="Rhea" id="RHEA-COMP:9863"/>
        <dbReference type="Rhea" id="RHEA-COMP:15073"/>
        <dbReference type="ChEBI" id="CHEBI:29999"/>
        <dbReference type="ChEBI" id="CHEBI:30616"/>
        <dbReference type="ChEBI" id="CHEBI:33019"/>
        <dbReference type="ChEBI" id="CHEBI:142516"/>
        <dbReference type="EC" id="2.7.7.108"/>
    </reaction>
</comment>
<feature type="binding site" evidence="8">
    <location>
        <position position="81"/>
    </location>
    <ligand>
        <name>ATP</name>
        <dbReference type="ChEBI" id="CHEBI:30616"/>
    </ligand>
</feature>
<feature type="binding site" evidence="8">
    <location>
        <position position="244"/>
    </location>
    <ligand>
        <name>Mg(2+)</name>
        <dbReference type="ChEBI" id="CHEBI:18420"/>
    </ligand>
</feature>
<evidence type="ECO:0000313" key="10">
    <source>
        <dbReference type="Proteomes" id="UP001595840"/>
    </source>
</evidence>
<dbReference type="Pfam" id="PF02696">
    <property type="entry name" value="SelO"/>
    <property type="match status" value="1"/>
</dbReference>
<dbReference type="PANTHER" id="PTHR32057">
    <property type="entry name" value="PROTEIN ADENYLYLTRANSFERASE SELO, MITOCHONDRIAL"/>
    <property type="match status" value="1"/>
</dbReference>
<evidence type="ECO:0000256" key="4">
    <source>
        <dbReference type="ARBA" id="ARBA00022723"/>
    </source>
</evidence>
<dbReference type="EMBL" id="JBHSCX010000020">
    <property type="protein sequence ID" value="MFC4363217.1"/>
    <property type="molecule type" value="Genomic_DNA"/>
</dbReference>
<comment type="catalytic activity">
    <reaction evidence="8">
        <text>L-histidyl-[protein] + UTP = N(tele)-(5'-uridylyl)-L-histidyl-[protein] + diphosphate</text>
        <dbReference type="Rhea" id="RHEA:83891"/>
        <dbReference type="Rhea" id="RHEA-COMP:9745"/>
        <dbReference type="Rhea" id="RHEA-COMP:20239"/>
        <dbReference type="ChEBI" id="CHEBI:29979"/>
        <dbReference type="ChEBI" id="CHEBI:33019"/>
        <dbReference type="ChEBI" id="CHEBI:46398"/>
        <dbReference type="ChEBI" id="CHEBI:233474"/>
    </reaction>
</comment>
<keyword evidence="2 8" id="KW-0808">Transferase</keyword>
<keyword evidence="4 8" id="KW-0479">Metal-binding</keyword>
<keyword evidence="3 8" id="KW-0548">Nucleotidyltransferase</keyword>
<dbReference type="PANTHER" id="PTHR32057:SF14">
    <property type="entry name" value="PROTEIN ADENYLYLTRANSFERASE SELO, MITOCHONDRIAL"/>
    <property type="match status" value="1"/>
</dbReference>
<feature type="binding site" evidence="8">
    <location>
        <position position="115"/>
    </location>
    <ligand>
        <name>ATP</name>
        <dbReference type="ChEBI" id="CHEBI:30616"/>
    </ligand>
</feature>
<feature type="binding site" evidence="8">
    <location>
        <position position="166"/>
    </location>
    <ligand>
        <name>ATP</name>
        <dbReference type="ChEBI" id="CHEBI:30616"/>
    </ligand>
</feature>
<dbReference type="NCBIfam" id="NF000658">
    <property type="entry name" value="PRK00029.1"/>
    <property type="match status" value="1"/>
</dbReference>
<evidence type="ECO:0000313" key="9">
    <source>
        <dbReference type="EMBL" id="MFC4363217.1"/>
    </source>
</evidence>
<feature type="binding site" evidence="8">
    <location>
        <position position="84"/>
    </location>
    <ligand>
        <name>ATP</name>
        <dbReference type="ChEBI" id="CHEBI:30616"/>
    </ligand>
</feature>
<feature type="binding site" evidence="8">
    <location>
        <position position="83"/>
    </location>
    <ligand>
        <name>ATP</name>
        <dbReference type="ChEBI" id="CHEBI:30616"/>
    </ligand>
</feature>
<dbReference type="InterPro" id="IPR003846">
    <property type="entry name" value="SelO"/>
</dbReference>